<dbReference type="InterPro" id="IPR015897">
    <property type="entry name" value="CHK_kinase-like"/>
</dbReference>
<dbReference type="PANTHER" id="PTHR11012:SF48">
    <property type="entry name" value="CHK KINASE-LIKE DOMAIN-CONTAINING PROTEIN-RELATED"/>
    <property type="match status" value="1"/>
</dbReference>
<dbReference type="EMBL" id="WIXP02000004">
    <property type="protein sequence ID" value="KAF6212441.1"/>
    <property type="molecule type" value="Genomic_DNA"/>
</dbReference>
<dbReference type="Pfam" id="PF02958">
    <property type="entry name" value="EcKL"/>
    <property type="match status" value="1"/>
</dbReference>
<organism evidence="2 3">
    <name type="scientific">Apolygus lucorum</name>
    <name type="common">Small green plant bug</name>
    <name type="synonym">Lygocoris lucorum</name>
    <dbReference type="NCBI Taxonomy" id="248454"/>
    <lineage>
        <taxon>Eukaryota</taxon>
        <taxon>Metazoa</taxon>
        <taxon>Ecdysozoa</taxon>
        <taxon>Arthropoda</taxon>
        <taxon>Hexapoda</taxon>
        <taxon>Insecta</taxon>
        <taxon>Pterygota</taxon>
        <taxon>Neoptera</taxon>
        <taxon>Paraneoptera</taxon>
        <taxon>Hemiptera</taxon>
        <taxon>Heteroptera</taxon>
        <taxon>Panheteroptera</taxon>
        <taxon>Cimicomorpha</taxon>
        <taxon>Miridae</taxon>
        <taxon>Mirini</taxon>
        <taxon>Apolygus</taxon>
    </lineage>
</organism>
<feature type="domain" description="CHK kinase-like" evidence="1">
    <location>
        <begin position="117"/>
        <end position="314"/>
    </location>
</feature>
<dbReference type="InterPro" id="IPR011009">
    <property type="entry name" value="Kinase-like_dom_sf"/>
</dbReference>
<dbReference type="InterPro" id="IPR004119">
    <property type="entry name" value="EcKL"/>
</dbReference>
<accession>A0A8S9XVU9</accession>
<name>A0A8S9XVU9_APOLU</name>
<reference evidence="2" key="1">
    <citation type="journal article" date="2021" name="Mol. Ecol. Resour.">
        <title>Apolygus lucorum genome provides insights into omnivorousness and mesophyll feeding.</title>
        <authorList>
            <person name="Liu Y."/>
            <person name="Liu H."/>
            <person name="Wang H."/>
            <person name="Huang T."/>
            <person name="Liu B."/>
            <person name="Yang B."/>
            <person name="Yin L."/>
            <person name="Li B."/>
            <person name="Zhang Y."/>
            <person name="Zhang S."/>
            <person name="Jiang F."/>
            <person name="Zhang X."/>
            <person name="Ren Y."/>
            <person name="Wang B."/>
            <person name="Wang S."/>
            <person name="Lu Y."/>
            <person name="Wu K."/>
            <person name="Fan W."/>
            <person name="Wang G."/>
        </authorList>
    </citation>
    <scope>NUCLEOTIDE SEQUENCE</scope>
    <source>
        <strain evidence="2">12Hb</strain>
    </source>
</reference>
<dbReference type="SMART" id="SM00587">
    <property type="entry name" value="CHK"/>
    <property type="match status" value="1"/>
</dbReference>
<dbReference type="OrthoDB" id="191037at2759"/>
<proteinExistence type="predicted"/>
<sequence length="410" mass="46751">MDLISPQDCRAIAEKCLGSENVVVLKYEIAPFEEAAAGFIGASKSLRITAEKDGNTVKLDFFTKTLPENEYHRKNVLETKVFFKEAEIFKSVLPLLEKYFAYKIAPKCYHSDVDKLLVFENLTALGYRNCDAWKGLDVDHCKAALSRLASFHASSFLYEKSVGSTMDVMFPHIMVDEINYFKNEKGHFGYEHCQTGVRALGVVLDRYFPDLENEVKTNVKNLLASNPSLLSPSKTFRNALAHADLWTNNIMFQYDSSKAITDCIIVDYQLVGYCPPSVDVYSMIFIVSDKAFRKQHAKELVDFYYENFCNCVKQHGGSPDEFVTRKHFDKSVSEALPVALTNAAIFQHHTMLPENERDKIFGDISLTKQYMERDRSSVILRALEENATYRKRVLDTLSDCVDYFTGTLVY</sequence>
<evidence type="ECO:0000313" key="2">
    <source>
        <dbReference type="EMBL" id="KAF6212441.1"/>
    </source>
</evidence>
<dbReference type="AlphaFoldDB" id="A0A8S9XVU9"/>
<dbReference type="Proteomes" id="UP000466442">
    <property type="component" value="Unassembled WGS sequence"/>
</dbReference>
<evidence type="ECO:0000259" key="1">
    <source>
        <dbReference type="SMART" id="SM00587"/>
    </source>
</evidence>
<keyword evidence="3" id="KW-1185">Reference proteome</keyword>
<dbReference type="SUPFAM" id="SSF56112">
    <property type="entry name" value="Protein kinase-like (PK-like)"/>
    <property type="match status" value="1"/>
</dbReference>
<gene>
    <name evidence="2" type="ORF">GE061_012964</name>
</gene>
<comment type="caution">
    <text evidence="2">The sequence shown here is derived from an EMBL/GenBank/DDBJ whole genome shotgun (WGS) entry which is preliminary data.</text>
</comment>
<dbReference type="Gene3D" id="3.90.1200.10">
    <property type="match status" value="1"/>
</dbReference>
<protein>
    <recommendedName>
        <fullName evidence="1">CHK kinase-like domain-containing protein</fullName>
    </recommendedName>
</protein>
<dbReference type="PANTHER" id="PTHR11012">
    <property type="entry name" value="PROTEIN KINASE-LIKE DOMAIN-CONTAINING"/>
    <property type="match status" value="1"/>
</dbReference>
<evidence type="ECO:0000313" key="3">
    <source>
        <dbReference type="Proteomes" id="UP000466442"/>
    </source>
</evidence>